<dbReference type="InterPro" id="IPR005748">
    <property type="entry name" value="DNA_mismatch_repair_MutS"/>
</dbReference>
<evidence type="ECO:0000256" key="5">
    <source>
        <dbReference type="ARBA" id="ARBA00022840"/>
    </source>
</evidence>
<dbReference type="NCBIfam" id="TIGR01070">
    <property type="entry name" value="mutS1"/>
    <property type="match status" value="1"/>
</dbReference>
<sequence>MAKAKKDNEVKYSPMMEQYFEIKKEYQDAIVFYRVGDFYEMFFDDAYTGSKELELALTGKDVGTEERAPMCGIPFHAADQYIEKLVSRGYKVAIAEQIEDPKQAQGLVKRGVIRLITPGTIDTGLLEKENNYIGAIGYQKREYILAYSDITTGEGYVSVFKTFDLLANEILSLKIKEVIVSHTFNNVGLKDFIKNNEISLSYEDKCDIPPSLTSIVKEIDPLYQSIVGMLLCYIIETQKQEPSYFKPFHSYVKEKYLHIDAFTKRNLEVTETLRLNNKSGSLLWLMDKCNTAMGSRMLHKWIDKPLVDKDRINERLDFVEAFNNNFIAKEDIKASFKNVYDLERIITRISSGSANAKDLVWLRRSLKDIPLVKNTLNEMNVERAKEFSLEIDPHEELYNLLDQALVENPPLSVKEGGMINPGFSPELDEIRAISTNGRDWIMNYEADQREKTGIKTLKVGYNRVTGYYIEISKGAIKDLPEDCAYERRATLVNSERFISPELKHYEQLVLNAKDQIESLEYELFTKLRYEASMHVKSLQKLADLISEIDCYISLSDIAVKYNYVRPTFNDNRSVNIVDGRHPVLETLMTTDYIVNDVVINKYNMILITGPNMSGKSTYMRMLACIIIMAQMGSFVPAKVADLMIFDSIFTRIGASDDLVSGQSTFMVEMIEANYAISNATKNSLVLFDEIGRGTATFDGMAIAQAILEYLHEKVGCITLFSTHYHELTSLDQKLKRLKNVHVEAKETENGVAFLHKVLDGPTDKSYGINVAALAGLPKSLTERSKQILNVLEEDNNHHKGITLDLFNFDAFDEKEEVKEESKAQKIKNRLDEVDINKLTPLEALNLLYELKEMS</sequence>
<dbReference type="InterPro" id="IPR027417">
    <property type="entry name" value="P-loop_NTPase"/>
</dbReference>
<dbReference type="InterPro" id="IPR000432">
    <property type="entry name" value="DNA_mismatch_repair_MutS_C"/>
</dbReference>
<dbReference type="GO" id="GO:0003684">
    <property type="term" value="F:damaged DNA binding"/>
    <property type="evidence" value="ECO:0007669"/>
    <property type="project" value="UniProtKB-UniRule"/>
</dbReference>
<evidence type="ECO:0000259" key="11">
    <source>
        <dbReference type="PROSITE" id="PS00486"/>
    </source>
</evidence>
<dbReference type="InterPro" id="IPR017261">
    <property type="entry name" value="DNA_mismatch_repair_MutS/MSH"/>
</dbReference>
<dbReference type="HAMAP" id="MF_00096">
    <property type="entry name" value="MutS"/>
    <property type="match status" value="1"/>
</dbReference>
<evidence type="ECO:0000256" key="2">
    <source>
        <dbReference type="ARBA" id="ARBA00021982"/>
    </source>
</evidence>
<dbReference type="GO" id="GO:0140664">
    <property type="term" value="F:ATP-dependent DNA damage sensor activity"/>
    <property type="evidence" value="ECO:0007669"/>
    <property type="project" value="InterPro"/>
</dbReference>
<keyword evidence="5 9" id="KW-0067">ATP-binding</keyword>
<dbReference type="InterPro" id="IPR036678">
    <property type="entry name" value="MutS_con_dom_sf"/>
</dbReference>
<comment type="similarity">
    <text evidence="1 9 10">Belongs to the DNA mismatch repair MutS family.</text>
</comment>
<dbReference type="GO" id="GO:0006298">
    <property type="term" value="P:mismatch repair"/>
    <property type="evidence" value="ECO:0007669"/>
    <property type="project" value="UniProtKB-UniRule"/>
</dbReference>
<keyword evidence="13" id="KW-1185">Reference proteome</keyword>
<dbReference type="PANTHER" id="PTHR11361">
    <property type="entry name" value="DNA MISMATCH REPAIR PROTEIN MUTS FAMILY MEMBER"/>
    <property type="match status" value="1"/>
</dbReference>
<dbReference type="SUPFAM" id="SSF52540">
    <property type="entry name" value="P-loop containing nucleoside triphosphate hydrolases"/>
    <property type="match status" value="1"/>
</dbReference>
<dbReference type="OrthoDB" id="9802448at2"/>
<dbReference type="Pfam" id="PF05190">
    <property type="entry name" value="MutS_IV"/>
    <property type="match status" value="1"/>
</dbReference>
<keyword evidence="4 9" id="KW-0227">DNA damage</keyword>
<evidence type="ECO:0000313" key="13">
    <source>
        <dbReference type="Proteomes" id="UP000266506"/>
    </source>
</evidence>
<dbReference type="AlphaFoldDB" id="A0A397RTW6"/>
<dbReference type="InterPro" id="IPR007860">
    <property type="entry name" value="DNA_mmatch_repair_MutS_con_dom"/>
</dbReference>
<dbReference type="Gene3D" id="3.40.1170.10">
    <property type="entry name" value="DNA repair protein MutS, domain I"/>
    <property type="match status" value="1"/>
</dbReference>
<dbReference type="Proteomes" id="UP000266506">
    <property type="component" value="Unassembled WGS sequence"/>
</dbReference>
<dbReference type="PROSITE" id="PS00486">
    <property type="entry name" value="DNA_MISMATCH_REPAIR_2"/>
    <property type="match status" value="1"/>
</dbReference>
<protein>
    <recommendedName>
        <fullName evidence="2 9">DNA mismatch repair protein MutS</fullName>
    </recommendedName>
</protein>
<evidence type="ECO:0000256" key="7">
    <source>
        <dbReference type="ARBA" id="ARBA00023204"/>
    </source>
</evidence>
<dbReference type="PIRSF" id="PIRSF037677">
    <property type="entry name" value="DNA_mis_repair_Msh6"/>
    <property type="match status" value="1"/>
</dbReference>
<dbReference type="GO" id="GO:0005829">
    <property type="term" value="C:cytosol"/>
    <property type="evidence" value="ECO:0007669"/>
    <property type="project" value="TreeGrafter"/>
</dbReference>
<evidence type="ECO:0000256" key="1">
    <source>
        <dbReference type="ARBA" id="ARBA00006271"/>
    </source>
</evidence>
<evidence type="ECO:0000256" key="3">
    <source>
        <dbReference type="ARBA" id="ARBA00022741"/>
    </source>
</evidence>
<keyword evidence="7 9" id="KW-0234">DNA repair</keyword>
<dbReference type="Gene3D" id="6.10.140.430">
    <property type="match status" value="1"/>
</dbReference>
<evidence type="ECO:0000256" key="8">
    <source>
        <dbReference type="ARBA" id="ARBA00024647"/>
    </source>
</evidence>
<evidence type="ECO:0000313" key="12">
    <source>
        <dbReference type="EMBL" id="RIA77770.1"/>
    </source>
</evidence>
<evidence type="ECO:0000256" key="10">
    <source>
        <dbReference type="RuleBase" id="RU003756"/>
    </source>
</evidence>
<dbReference type="FunCoup" id="A0A397RTW6">
    <property type="interactions" value="313"/>
</dbReference>
<evidence type="ECO:0000256" key="9">
    <source>
        <dbReference type="HAMAP-Rule" id="MF_00096"/>
    </source>
</evidence>
<dbReference type="PANTHER" id="PTHR11361:SF34">
    <property type="entry name" value="DNA MISMATCH REPAIR PROTEIN MSH1, MITOCHONDRIAL"/>
    <property type="match status" value="1"/>
</dbReference>
<dbReference type="Pfam" id="PF00488">
    <property type="entry name" value="MutS_V"/>
    <property type="match status" value="1"/>
</dbReference>
<dbReference type="FunFam" id="3.40.1170.10:FF:000001">
    <property type="entry name" value="DNA mismatch repair protein MutS"/>
    <property type="match status" value="1"/>
</dbReference>
<dbReference type="InterPro" id="IPR007696">
    <property type="entry name" value="DNA_mismatch_repair_MutS_core"/>
</dbReference>
<feature type="binding site" evidence="9">
    <location>
        <begin position="609"/>
        <end position="616"/>
    </location>
    <ligand>
        <name>ATP</name>
        <dbReference type="ChEBI" id="CHEBI:30616"/>
    </ligand>
</feature>
<dbReference type="SUPFAM" id="SSF53150">
    <property type="entry name" value="DNA repair protein MutS, domain II"/>
    <property type="match status" value="1"/>
</dbReference>
<dbReference type="RefSeq" id="WP_119016075.1">
    <property type="nucleotide sequence ID" value="NZ_QXEV01000007.1"/>
</dbReference>
<evidence type="ECO:0000256" key="4">
    <source>
        <dbReference type="ARBA" id="ARBA00022763"/>
    </source>
</evidence>
<dbReference type="SMART" id="SM00533">
    <property type="entry name" value="MUTSd"/>
    <property type="match status" value="1"/>
</dbReference>
<comment type="function">
    <text evidence="8 9">This protein is involved in the repair of mismatches in DNA. It is possible that it carries out the mismatch recognition step. This protein has a weak ATPase activity.</text>
</comment>
<dbReference type="Gene3D" id="1.10.1420.10">
    <property type="match status" value="2"/>
</dbReference>
<dbReference type="Gene3D" id="3.40.50.300">
    <property type="entry name" value="P-loop containing nucleotide triphosphate hydrolases"/>
    <property type="match status" value="1"/>
</dbReference>
<dbReference type="SUPFAM" id="SSF48334">
    <property type="entry name" value="DNA repair protein MutS, domain III"/>
    <property type="match status" value="1"/>
</dbReference>
<keyword evidence="3 9" id="KW-0547">Nucleotide-binding</keyword>
<dbReference type="FunFam" id="1.10.1420.10:FF:000001">
    <property type="entry name" value="DNA mismatch repair protein MutS"/>
    <property type="match status" value="1"/>
</dbReference>
<dbReference type="FunFam" id="3.40.50.300:FF:000870">
    <property type="entry name" value="MutS protein homolog 4"/>
    <property type="match status" value="1"/>
</dbReference>
<dbReference type="NCBIfam" id="NF003810">
    <property type="entry name" value="PRK05399.1"/>
    <property type="match status" value="1"/>
</dbReference>
<proteinExistence type="inferred from homology"/>
<dbReference type="InterPro" id="IPR016151">
    <property type="entry name" value="DNA_mismatch_repair_MutS_N"/>
</dbReference>
<dbReference type="InterPro" id="IPR007861">
    <property type="entry name" value="DNA_mismatch_repair_MutS_clamp"/>
</dbReference>
<name>A0A397RTW6_9MOLU</name>
<dbReference type="GO" id="GO:0030983">
    <property type="term" value="F:mismatched DNA binding"/>
    <property type="evidence" value="ECO:0007669"/>
    <property type="project" value="InterPro"/>
</dbReference>
<dbReference type="InterPro" id="IPR045076">
    <property type="entry name" value="MutS"/>
</dbReference>
<gene>
    <name evidence="9" type="primary">mutS</name>
    <name evidence="12" type="ORF">EI71_00923</name>
</gene>
<dbReference type="InParanoid" id="A0A397RTW6"/>
<dbReference type="GO" id="GO:0005524">
    <property type="term" value="F:ATP binding"/>
    <property type="evidence" value="ECO:0007669"/>
    <property type="project" value="UniProtKB-UniRule"/>
</dbReference>
<dbReference type="InterPro" id="IPR036187">
    <property type="entry name" value="DNA_mismatch_repair_MutS_sf"/>
</dbReference>
<dbReference type="Pfam" id="PF05192">
    <property type="entry name" value="MutS_III"/>
    <property type="match status" value="1"/>
</dbReference>
<feature type="domain" description="DNA mismatch repair proteins mutS family" evidence="11">
    <location>
        <begin position="683"/>
        <end position="699"/>
    </location>
</feature>
<accession>A0A397RTW6</accession>
<dbReference type="CDD" id="cd03284">
    <property type="entry name" value="ABC_MutS1"/>
    <property type="match status" value="1"/>
</dbReference>
<comment type="caution">
    <text evidence="12">The sequence shown here is derived from an EMBL/GenBank/DDBJ whole genome shotgun (WGS) entry which is preliminary data.</text>
</comment>
<keyword evidence="6 9" id="KW-0238">DNA-binding</keyword>
<dbReference type="InterPro" id="IPR007695">
    <property type="entry name" value="DNA_mismatch_repair_MutS-lik_N"/>
</dbReference>
<organism evidence="12 13">
    <name type="scientific">Anaeroplasma bactoclasticum</name>
    <dbReference type="NCBI Taxonomy" id="2088"/>
    <lineage>
        <taxon>Bacteria</taxon>
        <taxon>Bacillati</taxon>
        <taxon>Mycoplasmatota</taxon>
        <taxon>Mollicutes</taxon>
        <taxon>Anaeroplasmatales</taxon>
        <taxon>Anaeroplasmataceae</taxon>
        <taxon>Anaeroplasma</taxon>
    </lineage>
</organism>
<dbReference type="Gene3D" id="3.30.420.110">
    <property type="entry name" value="MutS, connector domain"/>
    <property type="match status" value="1"/>
</dbReference>
<dbReference type="SMART" id="SM00534">
    <property type="entry name" value="MUTSac"/>
    <property type="match status" value="1"/>
</dbReference>
<dbReference type="SUPFAM" id="SSF55271">
    <property type="entry name" value="DNA repair protein MutS, domain I"/>
    <property type="match status" value="1"/>
</dbReference>
<dbReference type="Pfam" id="PF01624">
    <property type="entry name" value="MutS_I"/>
    <property type="match status" value="1"/>
</dbReference>
<dbReference type="EMBL" id="QXEV01000007">
    <property type="protein sequence ID" value="RIA77770.1"/>
    <property type="molecule type" value="Genomic_DNA"/>
</dbReference>
<reference evidence="12 13" key="1">
    <citation type="submission" date="2018-08" db="EMBL/GenBank/DDBJ databases">
        <title>Genomic Encyclopedia of Archaeal and Bacterial Type Strains, Phase II (KMG-II): from individual species to whole genera.</title>
        <authorList>
            <person name="Goeker M."/>
        </authorList>
    </citation>
    <scope>NUCLEOTIDE SEQUENCE [LARGE SCALE GENOMIC DNA]</scope>
    <source>
        <strain evidence="12 13">ATCC 27112</strain>
    </source>
</reference>
<evidence type="ECO:0000256" key="6">
    <source>
        <dbReference type="ARBA" id="ARBA00023125"/>
    </source>
</evidence>
<dbReference type="Pfam" id="PF05188">
    <property type="entry name" value="MutS_II"/>
    <property type="match status" value="1"/>
</dbReference>